<evidence type="ECO:0000256" key="6">
    <source>
        <dbReference type="ARBA" id="ARBA00023136"/>
    </source>
</evidence>
<dbReference type="EMBL" id="JAMPKM010000017">
    <property type="protein sequence ID" value="MEP0819828.1"/>
    <property type="molecule type" value="Genomic_DNA"/>
</dbReference>
<proteinExistence type="inferred from homology"/>
<dbReference type="NCBIfam" id="TIGR03025">
    <property type="entry name" value="EPS_sugtrans"/>
    <property type="match status" value="1"/>
</dbReference>
<feature type="transmembrane region" description="Helical" evidence="7">
    <location>
        <begin position="126"/>
        <end position="144"/>
    </location>
</feature>
<feature type="transmembrane region" description="Helical" evidence="7">
    <location>
        <begin position="95"/>
        <end position="114"/>
    </location>
</feature>
<evidence type="ECO:0000313" key="9">
    <source>
        <dbReference type="EMBL" id="MEP0819828.1"/>
    </source>
</evidence>
<evidence type="ECO:0000256" key="3">
    <source>
        <dbReference type="ARBA" id="ARBA00022679"/>
    </source>
</evidence>
<accession>A0ABV0JDG9</accession>
<keyword evidence="4 7" id="KW-0812">Transmembrane</keyword>
<evidence type="ECO:0000256" key="1">
    <source>
        <dbReference type="ARBA" id="ARBA00004141"/>
    </source>
</evidence>
<feature type="transmembrane region" description="Helical" evidence="7">
    <location>
        <begin position="317"/>
        <end position="337"/>
    </location>
</feature>
<evidence type="ECO:0000259" key="8">
    <source>
        <dbReference type="Pfam" id="PF02397"/>
    </source>
</evidence>
<keyword evidence="6 7" id="KW-0472">Membrane</keyword>
<dbReference type="InterPro" id="IPR017475">
    <property type="entry name" value="EPS_sugar_tfrase"/>
</dbReference>
<dbReference type="RefSeq" id="WP_242016815.1">
    <property type="nucleotide sequence ID" value="NZ_JAMPKM010000017.1"/>
</dbReference>
<reference evidence="9 10" key="1">
    <citation type="submission" date="2022-04" db="EMBL/GenBank/DDBJ databases">
        <title>Positive selection, recombination, and allopatry shape intraspecific diversity of widespread and dominant cyanobacteria.</title>
        <authorList>
            <person name="Wei J."/>
            <person name="Shu W."/>
            <person name="Hu C."/>
        </authorList>
    </citation>
    <scope>NUCLEOTIDE SEQUENCE [LARGE SCALE GENOMIC DNA]</scope>
    <source>
        <strain evidence="9 10">GB2-A4</strain>
    </source>
</reference>
<dbReference type="GO" id="GO:0016740">
    <property type="term" value="F:transferase activity"/>
    <property type="evidence" value="ECO:0007669"/>
    <property type="project" value="UniProtKB-KW"/>
</dbReference>
<feature type="transmembrane region" description="Helical" evidence="7">
    <location>
        <begin position="156"/>
        <end position="177"/>
    </location>
</feature>
<evidence type="ECO:0000256" key="7">
    <source>
        <dbReference type="SAM" id="Phobius"/>
    </source>
</evidence>
<dbReference type="InterPro" id="IPR003362">
    <property type="entry name" value="Bact_transf"/>
</dbReference>
<dbReference type="Pfam" id="PF02397">
    <property type="entry name" value="Bac_transf"/>
    <property type="match status" value="1"/>
</dbReference>
<sequence length="507" mass="56854">MAIAEALLAASPQSACTAMIDFSGRVSKNPKLDIRAPGKLSLSHLLGWQGYRMLALLLSDVLALKMAWQIAAHFNQFYSPLPPELNWGSWLRLPSLFWLFAAATLLFFAYGGLYSSATQWKNYLRAGKLVSMVYLLSLVMGYFYDPKLDPPRSLFFTAWFGSVVLVIGFRLLTTLILRQFEQSQSPIPVFLIAPGDRLATLSHLLEQQLNFKGQSASHYQVVGAALATTAHTPTTVQTILASKAKEVLVENLPDTALASALYWQLRRHGITLRLLPSSVDMLHRRGLPEIFAGLPTLRVEPRFLSSLEYGLKRSIDVFGALVGVILLSPLFVAVAIASRLSSPGPIFFRQERMGLHGKVFHMWKFRTMVTEAEALQAQLEACNEIKGGVMFKIRHDPRITRFGRFLRSTSIDELPQLFNVLLGQMSLVGPRPLPLRDVERFDTWHHIRHQVLPGITGLWQVSGRSDIADFGDAVRLDLYYIDNWSLNLDLDILVETCRIVLFGKGAY</sequence>
<dbReference type="Proteomes" id="UP001464891">
    <property type="component" value="Unassembled WGS sequence"/>
</dbReference>
<organism evidence="9 10">
    <name type="scientific">Trichocoleus desertorum GB2-A4</name>
    <dbReference type="NCBI Taxonomy" id="2933944"/>
    <lineage>
        <taxon>Bacteria</taxon>
        <taxon>Bacillati</taxon>
        <taxon>Cyanobacteriota</taxon>
        <taxon>Cyanophyceae</taxon>
        <taxon>Leptolyngbyales</taxon>
        <taxon>Trichocoleusaceae</taxon>
        <taxon>Trichocoleus</taxon>
    </lineage>
</organism>
<comment type="subcellular location">
    <subcellularLocation>
        <location evidence="1">Membrane</location>
        <topology evidence="1">Multi-pass membrane protein</topology>
    </subcellularLocation>
</comment>
<gene>
    <name evidence="9" type="ORF">NC998_22255</name>
</gene>
<comment type="similarity">
    <text evidence="2">Belongs to the bacterial sugar transferase family.</text>
</comment>
<comment type="caution">
    <text evidence="9">The sequence shown here is derived from an EMBL/GenBank/DDBJ whole genome shotgun (WGS) entry which is preliminary data.</text>
</comment>
<dbReference type="PANTHER" id="PTHR30576:SF23">
    <property type="entry name" value="GLUCOSYLTRANSFERASE"/>
    <property type="match status" value="1"/>
</dbReference>
<keyword evidence="3 9" id="KW-0808">Transferase</keyword>
<name>A0ABV0JDG9_9CYAN</name>
<dbReference type="PANTHER" id="PTHR30576">
    <property type="entry name" value="COLANIC BIOSYNTHESIS UDP-GLUCOSE LIPID CARRIER TRANSFERASE"/>
    <property type="match status" value="1"/>
</dbReference>
<evidence type="ECO:0000256" key="5">
    <source>
        <dbReference type="ARBA" id="ARBA00022989"/>
    </source>
</evidence>
<evidence type="ECO:0000256" key="2">
    <source>
        <dbReference type="ARBA" id="ARBA00006464"/>
    </source>
</evidence>
<evidence type="ECO:0000256" key="4">
    <source>
        <dbReference type="ARBA" id="ARBA00022692"/>
    </source>
</evidence>
<protein>
    <submittedName>
        <fullName evidence="9">Sugar transferase</fullName>
    </submittedName>
</protein>
<keyword evidence="10" id="KW-1185">Reference proteome</keyword>
<feature type="domain" description="Bacterial sugar transferase" evidence="8">
    <location>
        <begin position="312"/>
        <end position="501"/>
    </location>
</feature>
<evidence type="ECO:0000313" key="10">
    <source>
        <dbReference type="Proteomes" id="UP001464891"/>
    </source>
</evidence>
<keyword evidence="5 7" id="KW-1133">Transmembrane helix</keyword>